<dbReference type="Pfam" id="PF13561">
    <property type="entry name" value="adh_short_C2"/>
    <property type="match status" value="1"/>
</dbReference>
<evidence type="ECO:0000256" key="2">
    <source>
        <dbReference type="ARBA" id="ARBA00023002"/>
    </source>
</evidence>
<dbReference type="InterPro" id="IPR036291">
    <property type="entry name" value="NAD(P)-bd_dom_sf"/>
</dbReference>
<dbReference type="EMBL" id="JANTEZ010000013">
    <property type="protein sequence ID" value="MCS5716462.1"/>
    <property type="molecule type" value="Genomic_DNA"/>
</dbReference>
<reference evidence="3" key="1">
    <citation type="submission" date="2022-08" db="EMBL/GenBank/DDBJ databases">
        <authorList>
            <person name="Deng Y."/>
            <person name="Han X.-F."/>
            <person name="Zhang Y.-Q."/>
        </authorList>
    </citation>
    <scope>NUCLEOTIDE SEQUENCE</scope>
    <source>
        <strain evidence="3">CPCC 205716</strain>
    </source>
</reference>
<protein>
    <submittedName>
        <fullName evidence="3">SDR family oxidoreductase</fullName>
    </submittedName>
</protein>
<organism evidence="3 4">
    <name type="scientific">Herbiconiux gentiana</name>
    <dbReference type="NCBI Taxonomy" id="2970912"/>
    <lineage>
        <taxon>Bacteria</taxon>
        <taxon>Bacillati</taxon>
        <taxon>Actinomycetota</taxon>
        <taxon>Actinomycetes</taxon>
        <taxon>Micrococcales</taxon>
        <taxon>Microbacteriaceae</taxon>
        <taxon>Herbiconiux</taxon>
    </lineage>
</organism>
<dbReference type="PRINTS" id="PR00081">
    <property type="entry name" value="GDHRDH"/>
</dbReference>
<evidence type="ECO:0000313" key="4">
    <source>
        <dbReference type="Proteomes" id="UP001165580"/>
    </source>
</evidence>
<dbReference type="Gene3D" id="3.40.50.720">
    <property type="entry name" value="NAD(P)-binding Rossmann-like Domain"/>
    <property type="match status" value="1"/>
</dbReference>
<gene>
    <name evidence="3" type="ORF">NVV95_18090</name>
</gene>
<evidence type="ECO:0000256" key="1">
    <source>
        <dbReference type="ARBA" id="ARBA00006484"/>
    </source>
</evidence>
<dbReference type="InterPro" id="IPR002347">
    <property type="entry name" value="SDR_fam"/>
</dbReference>
<dbReference type="Proteomes" id="UP001165580">
    <property type="component" value="Unassembled WGS sequence"/>
</dbReference>
<comment type="similarity">
    <text evidence="1">Belongs to the short-chain dehydrogenases/reductases (SDR) family.</text>
</comment>
<dbReference type="RefSeq" id="WP_259487979.1">
    <property type="nucleotide sequence ID" value="NZ_JANTEZ010000013.1"/>
</dbReference>
<comment type="caution">
    <text evidence="3">The sequence shown here is derived from an EMBL/GenBank/DDBJ whole genome shotgun (WGS) entry which is preliminary data.</text>
</comment>
<dbReference type="SUPFAM" id="SSF51735">
    <property type="entry name" value="NAD(P)-binding Rossmann-fold domains"/>
    <property type="match status" value="1"/>
</dbReference>
<evidence type="ECO:0000313" key="3">
    <source>
        <dbReference type="EMBL" id="MCS5716462.1"/>
    </source>
</evidence>
<sequence>MDGLSGIFASVTGSEGALRAATIRALQREGAQIIAPGGAADVAVFLAPSPAELELPPGEAGEYVKQLLDGVARAVASLSPDESVSRSLVIVAPSIGQTFRSGPVPLSAAIGALKGFSRAVVVKHGDRGVRSNIVLPGILLADAELTESLPTIPLQRAVGELTHPGEVAEAVAFLASSDAGYISGAELDIDGGLSGDRHSAMSVLWAAGVMTPDRNPIQELMTRGRR</sequence>
<keyword evidence="2" id="KW-0560">Oxidoreductase</keyword>
<dbReference type="PANTHER" id="PTHR42760:SF133">
    <property type="entry name" value="3-OXOACYL-[ACYL-CARRIER-PROTEIN] REDUCTASE"/>
    <property type="match status" value="1"/>
</dbReference>
<dbReference type="PANTHER" id="PTHR42760">
    <property type="entry name" value="SHORT-CHAIN DEHYDROGENASES/REDUCTASES FAMILY MEMBER"/>
    <property type="match status" value="1"/>
</dbReference>
<accession>A0ABT2GLI0</accession>
<name>A0ABT2GLI0_9MICO</name>
<keyword evidence="4" id="KW-1185">Reference proteome</keyword>
<proteinExistence type="inferred from homology"/>